<dbReference type="SUPFAM" id="SSF49870">
    <property type="entry name" value="Osmotin, thaumatin-like protein"/>
    <property type="match status" value="1"/>
</dbReference>
<evidence type="ECO:0000256" key="1">
    <source>
        <dbReference type="ARBA" id="ARBA00010607"/>
    </source>
</evidence>
<dbReference type="InterPro" id="IPR037176">
    <property type="entry name" value="Osmotin/thaumatin-like_sf"/>
</dbReference>
<dbReference type="EMBL" id="ASHM01153993">
    <property type="protein sequence ID" value="PNX63268.1"/>
    <property type="molecule type" value="Genomic_DNA"/>
</dbReference>
<reference evidence="2 3" key="2">
    <citation type="journal article" date="2017" name="Front. Plant Sci.">
        <title>Gene Classification and Mining of Molecular Markers Useful in Red Clover (Trifolium pratense) Breeding.</title>
        <authorList>
            <person name="Istvanek J."/>
            <person name="Dluhosova J."/>
            <person name="Dluhos P."/>
            <person name="Patkova L."/>
            <person name="Nedelnik J."/>
            <person name="Repkova J."/>
        </authorList>
    </citation>
    <scope>NUCLEOTIDE SEQUENCE [LARGE SCALE GENOMIC DNA]</scope>
    <source>
        <strain evidence="3">cv. Tatra</strain>
        <tissue evidence="2">Young leaves</tissue>
    </source>
</reference>
<proteinExistence type="inferred from homology"/>
<comment type="similarity">
    <text evidence="1">Belongs to the thaumatin family.</text>
</comment>
<name>A0A2K3KAH1_TRIPR</name>
<accession>A0A2K3KAH1</accession>
<protein>
    <submittedName>
        <fullName evidence="2">Uncharacterized protein</fullName>
    </submittedName>
</protein>
<comment type="caution">
    <text evidence="2">The sequence shown here is derived from an EMBL/GenBank/DDBJ whole genome shotgun (WGS) entry which is preliminary data.</text>
</comment>
<sequence length="57" mass="5886">RHTASPVLTATVMAASNATAPAVQPDTLAQFNVHNGDSDFCSYSVSLVDGFNGCLSK</sequence>
<gene>
    <name evidence="2" type="ORF">L195_g061542</name>
</gene>
<dbReference type="Proteomes" id="UP000236291">
    <property type="component" value="Unassembled WGS sequence"/>
</dbReference>
<dbReference type="AlphaFoldDB" id="A0A2K3KAH1"/>
<evidence type="ECO:0000313" key="2">
    <source>
        <dbReference type="EMBL" id="PNX63268.1"/>
    </source>
</evidence>
<organism evidence="2 3">
    <name type="scientific">Trifolium pratense</name>
    <name type="common">Red clover</name>
    <dbReference type="NCBI Taxonomy" id="57577"/>
    <lineage>
        <taxon>Eukaryota</taxon>
        <taxon>Viridiplantae</taxon>
        <taxon>Streptophyta</taxon>
        <taxon>Embryophyta</taxon>
        <taxon>Tracheophyta</taxon>
        <taxon>Spermatophyta</taxon>
        <taxon>Magnoliopsida</taxon>
        <taxon>eudicotyledons</taxon>
        <taxon>Gunneridae</taxon>
        <taxon>Pentapetalae</taxon>
        <taxon>rosids</taxon>
        <taxon>fabids</taxon>
        <taxon>Fabales</taxon>
        <taxon>Fabaceae</taxon>
        <taxon>Papilionoideae</taxon>
        <taxon>50 kb inversion clade</taxon>
        <taxon>NPAAA clade</taxon>
        <taxon>Hologalegina</taxon>
        <taxon>IRL clade</taxon>
        <taxon>Trifolieae</taxon>
        <taxon>Trifolium</taxon>
    </lineage>
</organism>
<reference evidence="2 3" key="1">
    <citation type="journal article" date="2014" name="Am. J. Bot.">
        <title>Genome assembly and annotation for red clover (Trifolium pratense; Fabaceae).</title>
        <authorList>
            <person name="Istvanek J."/>
            <person name="Jaros M."/>
            <person name="Krenek A."/>
            <person name="Repkova J."/>
        </authorList>
    </citation>
    <scope>NUCLEOTIDE SEQUENCE [LARGE SCALE GENOMIC DNA]</scope>
    <source>
        <strain evidence="3">cv. Tatra</strain>
        <tissue evidence="2">Young leaves</tissue>
    </source>
</reference>
<feature type="non-terminal residue" evidence="2">
    <location>
        <position position="1"/>
    </location>
</feature>
<evidence type="ECO:0000313" key="3">
    <source>
        <dbReference type="Proteomes" id="UP000236291"/>
    </source>
</evidence>